<dbReference type="OrthoDB" id="5377226at2759"/>
<dbReference type="Proteomes" id="UP000554235">
    <property type="component" value="Unassembled WGS sequence"/>
</dbReference>
<comment type="caution">
    <text evidence="2">The sequence shown here is derived from an EMBL/GenBank/DDBJ whole genome shotgun (WGS) entry which is preliminary data.</text>
</comment>
<accession>A0A8H4KZI2</accession>
<name>A0A8H4KZI2_9HYPO</name>
<dbReference type="EMBL" id="JAADYS010002442">
    <property type="protein sequence ID" value="KAF4458494.1"/>
    <property type="molecule type" value="Genomic_DNA"/>
</dbReference>
<evidence type="ECO:0000256" key="1">
    <source>
        <dbReference type="SAM" id="MobiDB-lite"/>
    </source>
</evidence>
<reference evidence="2 3" key="1">
    <citation type="submission" date="2020-01" db="EMBL/GenBank/DDBJ databases">
        <title>Identification and distribution of gene clusters putatively required for synthesis of sphingolipid metabolism inhibitors in phylogenetically diverse species of the filamentous fungus Fusarium.</title>
        <authorList>
            <person name="Kim H.-S."/>
            <person name="Busman M."/>
            <person name="Brown D.W."/>
            <person name="Divon H."/>
            <person name="Uhlig S."/>
            <person name="Proctor R.H."/>
        </authorList>
    </citation>
    <scope>NUCLEOTIDE SEQUENCE [LARGE SCALE GENOMIC DNA]</scope>
    <source>
        <strain evidence="2 3">NRRL 20459</strain>
    </source>
</reference>
<keyword evidence="3" id="KW-1185">Reference proteome</keyword>
<feature type="region of interest" description="Disordered" evidence="1">
    <location>
        <begin position="175"/>
        <end position="195"/>
    </location>
</feature>
<protein>
    <submittedName>
        <fullName evidence="2">Uncharacterized protein</fullName>
    </submittedName>
</protein>
<organism evidence="2 3">
    <name type="scientific">Fusarium albosuccineum</name>
    <dbReference type="NCBI Taxonomy" id="1237068"/>
    <lineage>
        <taxon>Eukaryota</taxon>
        <taxon>Fungi</taxon>
        <taxon>Dikarya</taxon>
        <taxon>Ascomycota</taxon>
        <taxon>Pezizomycotina</taxon>
        <taxon>Sordariomycetes</taxon>
        <taxon>Hypocreomycetidae</taxon>
        <taxon>Hypocreales</taxon>
        <taxon>Nectriaceae</taxon>
        <taxon>Fusarium</taxon>
        <taxon>Fusarium decemcellulare species complex</taxon>
    </lineage>
</organism>
<dbReference type="AlphaFoldDB" id="A0A8H4KZI2"/>
<feature type="region of interest" description="Disordered" evidence="1">
    <location>
        <begin position="1"/>
        <end position="29"/>
    </location>
</feature>
<feature type="compositionally biased region" description="Basic and acidic residues" evidence="1">
    <location>
        <begin position="1"/>
        <end position="10"/>
    </location>
</feature>
<proteinExistence type="predicted"/>
<evidence type="ECO:0000313" key="3">
    <source>
        <dbReference type="Proteomes" id="UP000554235"/>
    </source>
</evidence>
<feature type="compositionally biased region" description="Basic and acidic residues" evidence="1">
    <location>
        <begin position="178"/>
        <end position="195"/>
    </location>
</feature>
<sequence>MPFVGEDVHPGRKRRWSDDDDQHATYSRYPSDESRDFYLLNQRPELAPRKILPLTKRARITDDDILPDTFAGSNFSVSGSHKRRRSSQLKMLQVQPAFTSRVPLRAASTLLAPCHICHRKPTKKSDLDSFADCQCCAERTCFVCIRECQGWSLDGGSALSEQEVLSRSFHMDDVDDLPQERRDNSSQGQDSKKGWDAGRHCAVVCSRCCVERGAEGEVACLGCFSRMEVS</sequence>
<gene>
    <name evidence="2" type="ORF">FALBO_14776</name>
</gene>
<evidence type="ECO:0000313" key="2">
    <source>
        <dbReference type="EMBL" id="KAF4458494.1"/>
    </source>
</evidence>